<evidence type="ECO:0000259" key="3">
    <source>
        <dbReference type="Pfam" id="PF00534"/>
    </source>
</evidence>
<dbReference type="Proteomes" id="UP000694001">
    <property type="component" value="Chromosome"/>
</dbReference>
<protein>
    <submittedName>
        <fullName evidence="4">Glycosyltransferase family 4 protein</fullName>
    </submittedName>
</protein>
<dbReference type="RefSeq" id="WP_218284919.1">
    <property type="nucleotide sequence ID" value="NZ_CP076448.1"/>
</dbReference>
<dbReference type="EMBL" id="CP076448">
    <property type="protein sequence ID" value="QXM23977.1"/>
    <property type="molecule type" value="Genomic_DNA"/>
</dbReference>
<dbReference type="GO" id="GO:0016757">
    <property type="term" value="F:glycosyltransferase activity"/>
    <property type="evidence" value="ECO:0007669"/>
    <property type="project" value="UniProtKB-KW"/>
</dbReference>
<name>A0A975YJ15_9PROT</name>
<dbReference type="InterPro" id="IPR001296">
    <property type="entry name" value="Glyco_trans_1"/>
</dbReference>
<keyword evidence="5" id="KW-1185">Reference proteome</keyword>
<gene>
    <name evidence="4" type="ORF">KO353_11875</name>
</gene>
<proteinExistence type="predicted"/>
<feature type="domain" description="Glycosyl transferase family 1" evidence="3">
    <location>
        <begin position="169"/>
        <end position="322"/>
    </location>
</feature>
<dbReference type="PANTHER" id="PTHR12526">
    <property type="entry name" value="GLYCOSYLTRANSFERASE"/>
    <property type="match status" value="1"/>
</dbReference>
<keyword evidence="2" id="KW-0808">Transferase</keyword>
<evidence type="ECO:0000256" key="2">
    <source>
        <dbReference type="ARBA" id="ARBA00022679"/>
    </source>
</evidence>
<accession>A0A975YJ15</accession>
<dbReference type="PANTHER" id="PTHR12526:SF510">
    <property type="entry name" value="D-INOSITOL 3-PHOSPHATE GLYCOSYLTRANSFERASE"/>
    <property type="match status" value="1"/>
</dbReference>
<dbReference type="CDD" id="cd03801">
    <property type="entry name" value="GT4_PimA-like"/>
    <property type="match status" value="1"/>
</dbReference>
<reference evidence="4" key="1">
    <citation type="submission" date="2021-06" db="EMBL/GenBank/DDBJ databases">
        <title>Elioraea tepida, sp. nov., a moderately thermophilic aerobic anoxygenic phototrophic bacterium isolated from an alkaline siliceous hot spring mat community in Yellowstone National Park, WY, USA.</title>
        <authorList>
            <person name="Saini M.K."/>
            <person name="Yoshida S."/>
            <person name="Sebastian A."/>
            <person name="Hirose S."/>
            <person name="Hara E."/>
            <person name="Tamaki H."/>
            <person name="Soulier N.T."/>
            <person name="Albert I."/>
            <person name="Hanada S."/>
            <person name="Bryant D.A."/>
            <person name="Tank M."/>
        </authorList>
    </citation>
    <scope>NUCLEOTIDE SEQUENCE</scope>
    <source>
        <strain evidence="4">MS-P2</strain>
    </source>
</reference>
<evidence type="ECO:0000313" key="4">
    <source>
        <dbReference type="EMBL" id="QXM23977.1"/>
    </source>
</evidence>
<evidence type="ECO:0000313" key="5">
    <source>
        <dbReference type="Proteomes" id="UP000694001"/>
    </source>
</evidence>
<dbReference type="AlphaFoldDB" id="A0A975YJ15"/>
<organism evidence="4 5">
    <name type="scientific">Elioraea tepida</name>
    <dbReference type="NCBI Taxonomy" id="2843330"/>
    <lineage>
        <taxon>Bacteria</taxon>
        <taxon>Pseudomonadati</taxon>
        <taxon>Pseudomonadota</taxon>
        <taxon>Alphaproteobacteria</taxon>
        <taxon>Acetobacterales</taxon>
        <taxon>Elioraeaceae</taxon>
        <taxon>Elioraea</taxon>
    </lineage>
</organism>
<dbReference type="Pfam" id="PF00534">
    <property type="entry name" value="Glycos_transf_1"/>
    <property type="match status" value="1"/>
</dbReference>
<sequence length="347" mass="36181">MRLALVVPAPFSTVSGGYAYDRRIVAGLVARGHAVRVVELPGRFPLPDAAAEAAAWQALAERPEGELLLIDGLALPAFARFADAVASAGAAGLIHHPTPLETGLPEAEAALLREKESALLPVLSRLIATSRTTARELVCLGVPEARIAVVEPGTDEAPRAEGSRAAGCAILSVGACVPRKGHDLLLRALGRLSDLSWTLTIVGSLERDPVHARSLAALAEELGIAGRVTFAGEVDNAALAALWSGTDLFALATWYEGYGMAVAEALKRGIPVALTAGGAVAELAPPEASVIVPPGDWAALSRAMRRLVFDGELRRRMAEHAYAAGRRLPSWEDQADAFAAALAETPA</sequence>
<keyword evidence="1" id="KW-0328">Glycosyltransferase</keyword>
<evidence type="ECO:0000256" key="1">
    <source>
        <dbReference type="ARBA" id="ARBA00022676"/>
    </source>
</evidence>
<dbReference type="KEGG" id="elio:KO353_11875"/>